<dbReference type="GO" id="GO:0010181">
    <property type="term" value="F:FMN binding"/>
    <property type="evidence" value="ECO:0007669"/>
    <property type="project" value="InterPro"/>
</dbReference>
<dbReference type="OrthoDB" id="9806724at2"/>
<dbReference type="InterPro" id="IPR051799">
    <property type="entry name" value="NADH_flavin_oxidoreductase"/>
</dbReference>
<dbReference type="EC" id="1.-.-.-" evidence="5"/>
<name>A0A564SZX8_STRCV</name>
<protein>
    <submittedName>
        <fullName evidence="5">NADH oxidase</fullName>
        <ecNumber evidence="5">1.-.-.-</ecNumber>
    </submittedName>
</protein>
<dbReference type="InterPro" id="IPR013785">
    <property type="entry name" value="Aldolase_TIM"/>
</dbReference>
<evidence type="ECO:0000256" key="2">
    <source>
        <dbReference type="ARBA" id="ARBA00023002"/>
    </source>
</evidence>
<dbReference type="Proteomes" id="UP000385544">
    <property type="component" value="Unassembled WGS sequence"/>
</dbReference>
<keyword evidence="2 5" id="KW-0560">Oxidoreductase</keyword>
<evidence type="ECO:0000256" key="1">
    <source>
        <dbReference type="ARBA" id="ARBA00022630"/>
    </source>
</evidence>
<feature type="domain" description="NADH:flavin oxidoreductase/NADH oxidase N-terminal" evidence="4">
    <location>
        <begin position="177"/>
        <end position="379"/>
    </location>
</feature>
<organism evidence="5 6">
    <name type="scientific">Streptococcus constellatus</name>
    <dbReference type="NCBI Taxonomy" id="76860"/>
    <lineage>
        <taxon>Bacteria</taxon>
        <taxon>Bacillati</taxon>
        <taxon>Bacillota</taxon>
        <taxon>Bacilli</taxon>
        <taxon>Lactobacillales</taxon>
        <taxon>Streptococcaceae</taxon>
        <taxon>Streptococcus</taxon>
        <taxon>Streptococcus anginosus group</taxon>
    </lineage>
</organism>
<evidence type="ECO:0000259" key="4">
    <source>
        <dbReference type="Pfam" id="PF00724"/>
    </source>
</evidence>
<dbReference type="SUPFAM" id="SSF51395">
    <property type="entry name" value="FMN-linked oxidoreductases"/>
    <property type="match status" value="2"/>
</dbReference>
<dbReference type="PANTHER" id="PTHR43656:SF2">
    <property type="entry name" value="BINDING OXIDOREDUCTASE, PUTATIVE (AFU_ORTHOLOGUE AFUA_2G08260)-RELATED"/>
    <property type="match status" value="1"/>
</dbReference>
<proteinExistence type="predicted"/>
<keyword evidence="1" id="KW-0285">Flavoprotein</keyword>
<dbReference type="EMBL" id="CABHMZ010000015">
    <property type="protein sequence ID" value="VUX00493.1"/>
    <property type="molecule type" value="Genomic_DNA"/>
</dbReference>
<sequence>MSKSLTDTVQFRHGAQISSRLVMPPMLTFSGLKGGFVSDDTLRYYHARSQAAGLLIAEYHYVSESGGPCSTPGYPEQLGIYSDEHLEGAEKIAAALQKNGNKAILQIHHGGREASGRAVKGEEVLAPSALDFSFLSYPVREMTNTEIEEIIKDFGRAVKGEEVLAPSALDFSFLSYPVREMTNTEIEEIIKDFGRATKRAIKAGFSGVEIHGANHYLLQQFFSSFSNVREDKWGGSLEKRMAFPLAVVKEVKRVVEKYAPKDFIVGYRISPEEIHGDEVGYTYREAQALIREVIKYELDYIHLSLWGGYASKPVGSDQTYAEHFKSILDNQTKLIIVGGVFSEEDAQDAIAQTPTDLIAVGRGTLIDPLFGQKIKEGRGNEIVHQISPEQLEQTAWTSGLREVFTREDSLGLPELPGHDSITELHTGKYEDAEK</sequence>
<feature type="region of interest" description="Disordered" evidence="3">
    <location>
        <begin position="408"/>
        <end position="434"/>
    </location>
</feature>
<dbReference type="RefSeq" id="WP_144209121.1">
    <property type="nucleotide sequence ID" value="NZ_CABHMZ010000015.1"/>
</dbReference>
<evidence type="ECO:0000256" key="3">
    <source>
        <dbReference type="SAM" id="MobiDB-lite"/>
    </source>
</evidence>
<accession>A0A564SZX8</accession>
<feature type="compositionally biased region" description="Basic and acidic residues" evidence="3">
    <location>
        <begin position="416"/>
        <end position="434"/>
    </location>
</feature>
<reference evidence="5 6" key="1">
    <citation type="submission" date="2019-07" db="EMBL/GenBank/DDBJ databases">
        <authorList>
            <person name="Hibberd C M."/>
            <person name="Gehrig L. J."/>
            <person name="Chang H.-W."/>
            <person name="Venkatesh S."/>
        </authorList>
    </citation>
    <scope>NUCLEOTIDE SEQUENCE [LARGE SCALE GENOMIC DNA]</scope>
    <source>
        <strain evidence="5">Streptococcus_constellatus_SS_Bg39</strain>
    </source>
</reference>
<dbReference type="Gene3D" id="3.20.20.70">
    <property type="entry name" value="Aldolase class I"/>
    <property type="match status" value="2"/>
</dbReference>
<dbReference type="PANTHER" id="PTHR43656">
    <property type="entry name" value="BINDING OXIDOREDUCTASE, PUTATIVE (AFU_ORTHOLOGUE AFUA_2G08260)-RELATED"/>
    <property type="match status" value="1"/>
</dbReference>
<dbReference type="GO" id="GO:0016491">
    <property type="term" value="F:oxidoreductase activity"/>
    <property type="evidence" value="ECO:0007669"/>
    <property type="project" value="UniProtKB-KW"/>
</dbReference>
<feature type="domain" description="NADH:flavin oxidoreductase/NADH oxidase N-terminal" evidence="4">
    <location>
        <begin position="15"/>
        <end position="159"/>
    </location>
</feature>
<evidence type="ECO:0000313" key="6">
    <source>
        <dbReference type="Proteomes" id="UP000385544"/>
    </source>
</evidence>
<dbReference type="InterPro" id="IPR001155">
    <property type="entry name" value="OxRdtase_FMN_N"/>
</dbReference>
<evidence type="ECO:0000313" key="5">
    <source>
        <dbReference type="EMBL" id="VUX00493.1"/>
    </source>
</evidence>
<dbReference type="Pfam" id="PF00724">
    <property type="entry name" value="Oxidored_FMN"/>
    <property type="match status" value="2"/>
</dbReference>
<gene>
    <name evidence="5" type="ORF">SCSS39_01042</name>
</gene>
<dbReference type="AlphaFoldDB" id="A0A564SZX8"/>